<evidence type="ECO:0000313" key="8">
    <source>
        <dbReference type="Proteomes" id="UP000051574"/>
    </source>
</evidence>
<dbReference type="InterPro" id="IPR013083">
    <property type="entry name" value="Znf_RING/FYVE/PHD"/>
</dbReference>
<accession>A0A0T6BGT8</accession>
<dbReference type="InterPro" id="IPR050784">
    <property type="entry name" value="IAP"/>
</dbReference>
<evidence type="ECO:0000256" key="4">
    <source>
        <dbReference type="ARBA" id="ARBA00022833"/>
    </source>
</evidence>
<protein>
    <recommendedName>
        <fullName evidence="6">RING-type domain-containing protein</fullName>
    </recommendedName>
</protein>
<keyword evidence="8" id="KW-1185">Reference proteome</keyword>
<dbReference type="Gene3D" id="3.30.40.10">
    <property type="entry name" value="Zinc/RING finger domain, C3HC4 (zinc finger)"/>
    <property type="match status" value="1"/>
</dbReference>
<proteinExistence type="inferred from homology"/>
<evidence type="ECO:0000256" key="3">
    <source>
        <dbReference type="ARBA" id="ARBA00022771"/>
    </source>
</evidence>
<dbReference type="PROSITE" id="PS50143">
    <property type="entry name" value="BIR_REPEAT_2"/>
    <property type="match status" value="2"/>
</dbReference>
<dbReference type="SMART" id="SM00238">
    <property type="entry name" value="BIR"/>
    <property type="match status" value="2"/>
</dbReference>
<evidence type="ECO:0000256" key="2">
    <source>
        <dbReference type="ARBA" id="ARBA00022723"/>
    </source>
</evidence>
<keyword evidence="2" id="KW-0479">Metal-binding</keyword>
<feature type="domain" description="RING-type" evidence="6">
    <location>
        <begin position="224"/>
        <end position="259"/>
    </location>
</feature>
<organism evidence="7 8">
    <name type="scientific">Oryctes borbonicus</name>
    <dbReference type="NCBI Taxonomy" id="1629725"/>
    <lineage>
        <taxon>Eukaryota</taxon>
        <taxon>Metazoa</taxon>
        <taxon>Ecdysozoa</taxon>
        <taxon>Arthropoda</taxon>
        <taxon>Hexapoda</taxon>
        <taxon>Insecta</taxon>
        <taxon>Pterygota</taxon>
        <taxon>Neoptera</taxon>
        <taxon>Endopterygota</taxon>
        <taxon>Coleoptera</taxon>
        <taxon>Polyphaga</taxon>
        <taxon>Scarabaeiformia</taxon>
        <taxon>Scarabaeidae</taxon>
        <taxon>Dynastinae</taxon>
        <taxon>Oryctes</taxon>
    </lineage>
</organism>
<dbReference type="InterPro" id="IPR001841">
    <property type="entry name" value="Znf_RING"/>
</dbReference>
<dbReference type="OrthoDB" id="5855668at2759"/>
<evidence type="ECO:0000313" key="7">
    <source>
        <dbReference type="EMBL" id="KRT86506.1"/>
    </source>
</evidence>
<dbReference type="PROSITE" id="PS50089">
    <property type="entry name" value="ZF_RING_2"/>
    <property type="match status" value="1"/>
</dbReference>
<dbReference type="SMART" id="SM00184">
    <property type="entry name" value="RING"/>
    <property type="match status" value="1"/>
</dbReference>
<dbReference type="Pfam" id="PF00653">
    <property type="entry name" value="BIR"/>
    <property type="match status" value="2"/>
</dbReference>
<evidence type="ECO:0000256" key="5">
    <source>
        <dbReference type="PROSITE-ProRule" id="PRU00175"/>
    </source>
</evidence>
<dbReference type="InterPro" id="IPR001370">
    <property type="entry name" value="BIR_rpt"/>
</dbReference>
<name>A0A0T6BGT8_9SCAR</name>
<comment type="caution">
    <text evidence="7">The sequence shown here is derived from an EMBL/GenBank/DDBJ whole genome shotgun (WGS) entry which is preliminary data.</text>
</comment>
<keyword evidence="4" id="KW-0862">Zinc</keyword>
<reference evidence="7 8" key="1">
    <citation type="submission" date="2015-09" db="EMBL/GenBank/DDBJ databases">
        <title>Draft genome of the scarab beetle Oryctes borbonicus.</title>
        <authorList>
            <person name="Meyer J.M."/>
            <person name="Markov G.V."/>
            <person name="Baskaran P."/>
            <person name="Herrmann M."/>
            <person name="Sommer R.J."/>
            <person name="Roedelsperger C."/>
        </authorList>
    </citation>
    <scope>NUCLEOTIDE SEQUENCE [LARGE SCALE GENOMIC DNA]</scope>
    <source>
        <strain evidence="7">OB123</strain>
        <tissue evidence="7">Whole animal</tissue>
    </source>
</reference>
<dbReference type="PROSITE" id="PS01282">
    <property type="entry name" value="BIR_REPEAT_1"/>
    <property type="match status" value="2"/>
</dbReference>
<dbReference type="EMBL" id="LJIG01000434">
    <property type="protein sequence ID" value="KRT86506.1"/>
    <property type="molecule type" value="Genomic_DNA"/>
</dbReference>
<evidence type="ECO:0000256" key="1">
    <source>
        <dbReference type="ARBA" id="ARBA00006672"/>
    </source>
</evidence>
<gene>
    <name evidence="7" type="ORF">AMK59_2078</name>
</gene>
<dbReference type="AlphaFoldDB" id="A0A0T6BGT8"/>
<dbReference type="PANTHER" id="PTHR10044">
    <property type="entry name" value="INHIBITOR OF APOPTOSIS"/>
    <property type="match status" value="1"/>
</dbReference>
<dbReference type="Gene3D" id="1.10.1170.10">
    <property type="entry name" value="Inhibitor Of Apoptosis Protein (2mihbC-IAP-1), Chain A"/>
    <property type="match status" value="2"/>
</dbReference>
<dbReference type="SUPFAM" id="SSF57924">
    <property type="entry name" value="Inhibitor of apoptosis (IAP) repeat"/>
    <property type="match status" value="2"/>
</dbReference>
<dbReference type="Proteomes" id="UP000051574">
    <property type="component" value="Unassembled WGS sequence"/>
</dbReference>
<dbReference type="CDD" id="cd00022">
    <property type="entry name" value="BIR"/>
    <property type="match status" value="2"/>
</dbReference>
<dbReference type="Pfam" id="PF13920">
    <property type="entry name" value="zf-C3HC4_3"/>
    <property type="match status" value="1"/>
</dbReference>
<comment type="similarity">
    <text evidence="1">Belongs to the IAP family.</text>
</comment>
<dbReference type="FunFam" id="1.10.1170.10:FF:000002">
    <property type="entry name" value="Baculoviral IAP repeat containing 7"/>
    <property type="match status" value="1"/>
</dbReference>
<dbReference type="PANTHER" id="PTHR10044:SF174">
    <property type="entry name" value="DEATH-ASSOCIATED INHIBITOR OF APOPTOSIS 1"/>
    <property type="match status" value="1"/>
</dbReference>
<keyword evidence="3 5" id="KW-0863">Zinc-finger</keyword>
<dbReference type="GO" id="GO:0008270">
    <property type="term" value="F:zinc ion binding"/>
    <property type="evidence" value="ECO:0007669"/>
    <property type="project" value="UniProtKB-KW"/>
</dbReference>
<evidence type="ECO:0000259" key="6">
    <source>
        <dbReference type="PROSITE" id="PS50089"/>
    </source>
</evidence>
<sequence length="271" mass="31325">MEMRYEESARLQKLVHENERINTFTNWPVTFINKETLAKNGFYYRGKGDNVICIFCGVEIADWEQGDDPIKEHRKYSPDCKLLDSLQIDAAMKRPPKGIDECGCVIGRKPKINKFESLEARFLTFEDWPISMKQTGKAMAQAGFYYTGNGDKVICYSCNLGVHKWEETDEPWFEHAKWSPHCPFVLQEKGNEFVQDVLSGKRKYDEEKSNEIKETVPGHEQLLCSVCKSQQRTIVSIPCKHLATCKQCNNRLTKCPICRTEEEQALEVRIP</sequence>